<dbReference type="InterPro" id="IPR010839">
    <property type="entry name" value="AtuA_N"/>
</dbReference>
<organism evidence="2 3">
    <name type="scientific">Syncephalis pseudoplumigaleata</name>
    <dbReference type="NCBI Taxonomy" id="1712513"/>
    <lineage>
        <taxon>Eukaryota</taxon>
        <taxon>Fungi</taxon>
        <taxon>Fungi incertae sedis</taxon>
        <taxon>Zoopagomycota</taxon>
        <taxon>Zoopagomycotina</taxon>
        <taxon>Zoopagomycetes</taxon>
        <taxon>Zoopagales</taxon>
        <taxon>Piptocephalidaceae</taxon>
        <taxon>Syncephalis</taxon>
    </lineage>
</organism>
<dbReference type="PANTHER" id="PTHR47708:SF2">
    <property type="entry name" value="SI:CH73-132F6.5"/>
    <property type="match status" value="1"/>
</dbReference>
<proteinExistence type="predicted"/>
<dbReference type="PANTHER" id="PTHR47708">
    <property type="match status" value="1"/>
</dbReference>
<dbReference type="EMBL" id="KZ989859">
    <property type="protein sequence ID" value="RKP25160.1"/>
    <property type="molecule type" value="Genomic_DNA"/>
</dbReference>
<feature type="domain" description="Acyclic terpene utilisation N-terminal" evidence="1">
    <location>
        <begin position="6"/>
        <end position="366"/>
    </location>
</feature>
<dbReference type="Pfam" id="PF07287">
    <property type="entry name" value="AtuA"/>
    <property type="match status" value="1"/>
</dbReference>
<protein>
    <recommendedName>
        <fullName evidence="1">Acyclic terpene utilisation N-terminal domain-containing protein</fullName>
    </recommendedName>
</protein>
<reference evidence="3" key="1">
    <citation type="journal article" date="2018" name="Nat. Microbiol.">
        <title>Leveraging single-cell genomics to expand the fungal tree of life.</title>
        <authorList>
            <person name="Ahrendt S.R."/>
            <person name="Quandt C.A."/>
            <person name="Ciobanu D."/>
            <person name="Clum A."/>
            <person name="Salamov A."/>
            <person name="Andreopoulos B."/>
            <person name="Cheng J.F."/>
            <person name="Woyke T."/>
            <person name="Pelin A."/>
            <person name="Henrissat B."/>
            <person name="Reynolds N.K."/>
            <person name="Benny G.L."/>
            <person name="Smith M.E."/>
            <person name="James T.Y."/>
            <person name="Grigoriev I.V."/>
        </authorList>
    </citation>
    <scope>NUCLEOTIDE SEQUENCE [LARGE SCALE GENOMIC DNA]</scope>
    <source>
        <strain evidence="3">Benny S71-1</strain>
    </source>
</reference>
<evidence type="ECO:0000313" key="2">
    <source>
        <dbReference type="EMBL" id="RKP25160.1"/>
    </source>
</evidence>
<sequence length="377" mass="39869">MSDKIVRIGCYSAFWGDSVTAAEQLVRHADPPLNYLVADYLAEVTMGILARKREQAAARSAKSAASRGGGGGGGYVEEVITFVIQRLLPLCIEHGTTIITNAGGLDPMACKAAIEAAIEAMDIASPPKVAASAGDKGEDVLPQQLPDSARVLSLNAYTGAWPIVEALRGGAQIIVTGRAADSALVLAPLAYEFDWRPTGDWDRLAAGSLAGHIIECGCQATGGNFTDWRLSAQSGHGGWANMGYPIVECRADGSFVVTKPPRTGGVVSVGSVGEQMVYEVLDPGAYLLPDVVVDLRLVTLQQQGPDRVAVRGVRGRPPTPWIKVSGVHVDGYKMSGELVIGGLDAREKALAVGDAILRRTRVILQKLGLDDFRQTNR</sequence>
<evidence type="ECO:0000313" key="3">
    <source>
        <dbReference type="Proteomes" id="UP000278143"/>
    </source>
</evidence>
<dbReference type="OrthoDB" id="10265871at2759"/>
<gene>
    <name evidence="2" type="ORF">SYNPS1DRAFT_22836</name>
</gene>
<evidence type="ECO:0000259" key="1">
    <source>
        <dbReference type="Pfam" id="PF07287"/>
    </source>
</evidence>
<name>A0A4P9Z197_9FUNG</name>
<keyword evidence="3" id="KW-1185">Reference proteome</keyword>
<dbReference type="Proteomes" id="UP000278143">
    <property type="component" value="Unassembled WGS sequence"/>
</dbReference>
<dbReference type="AlphaFoldDB" id="A0A4P9Z197"/>
<accession>A0A4P9Z197</accession>